<protein>
    <submittedName>
        <fullName evidence="5">Protein prenyltransferase</fullName>
    </submittedName>
</protein>
<feature type="domain" description="CHAT" evidence="4">
    <location>
        <begin position="666"/>
        <end position="963"/>
    </location>
</feature>
<accession>A0A1Z4JHS1</accession>
<dbReference type="EMBL" id="AP018203">
    <property type="protein sequence ID" value="BAY56289.1"/>
    <property type="molecule type" value="Genomic_DNA"/>
</dbReference>
<evidence type="ECO:0000313" key="6">
    <source>
        <dbReference type="Proteomes" id="UP000217895"/>
    </source>
</evidence>
<dbReference type="Pfam" id="PF13432">
    <property type="entry name" value="TPR_16"/>
    <property type="match status" value="2"/>
</dbReference>
<dbReference type="InterPro" id="IPR024983">
    <property type="entry name" value="CHAT_dom"/>
</dbReference>
<evidence type="ECO:0000313" key="5">
    <source>
        <dbReference type="EMBL" id="BAY56289.1"/>
    </source>
</evidence>
<dbReference type="Pfam" id="PF07719">
    <property type="entry name" value="TPR_2"/>
    <property type="match status" value="1"/>
</dbReference>
<gene>
    <name evidence="5" type="ORF">NIES2135_31200</name>
</gene>
<dbReference type="Pfam" id="PF00515">
    <property type="entry name" value="TPR_1"/>
    <property type="match status" value="2"/>
</dbReference>
<keyword evidence="1" id="KW-0677">Repeat</keyword>
<evidence type="ECO:0000259" key="4">
    <source>
        <dbReference type="Pfam" id="PF12770"/>
    </source>
</evidence>
<evidence type="ECO:0000256" key="1">
    <source>
        <dbReference type="ARBA" id="ARBA00022737"/>
    </source>
</evidence>
<dbReference type="InterPro" id="IPR013105">
    <property type="entry name" value="TPR_2"/>
</dbReference>
<organism evidence="5 6">
    <name type="scientific">Leptolyngbya boryana NIES-2135</name>
    <dbReference type="NCBI Taxonomy" id="1973484"/>
    <lineage>
        <taxon>Bacteria</taxon>
        <taxon>Bacillati</taxon>
        <taxon>Cyanobacteriota</taxon>
        <taxon>Cyanophyceae</taxon>
        <taxon>Leptolyngbyales</taxon>
        <taxon>Leptolyngbyaceae</taxon>
        <taxon>Leptolyngbya group</taxon>
        <taxon>Leptolyngbya</taxon>
    </lineage>
</organism>
<dbReference type="GO" id="GO:0016740">
    <property type="term" value="F:transferase activity"/>
    <property type="evidence" value="ECO:0007669"/>
    <property type="project" value="UniProtKB-KW"/>
</dbReference>
<dbReference type="SUPFAM" id="SSF48452">
    <property type="entry name" value="TPR-like"/>
    <property type="match status" value="1"/>
</dbReference>
<dbReference type="PANTHER" id="PTHR44943">
    <property type="entry name" value="CELLULOSE SYNTHASE OPERON PROTEIN C"/>
    <property type="match status" value="1"/>
</dbReference>
<dbReference type="Pfam" id="PF12770">
    <property type="entry name" value="CHAT"/>
    <property type="match status" value="1"/>
</dbReference>
<dbReference type="InterPro" id="IPR019734">
    <property type="entry name" value="TPR_rpt"/>
</dbReference>
<name>A0A1Z4JHS1_LEPBY</name>
<evidence type="ECO:0000256" key="3">
    <source>
        <dbReference type="PROSITE-ProRule" id="PRU00339"/>
    </source>
</evidence>
<dbReference type="InterPro" id="IPR051685">
    <property type="entry name" value="Ycf3/AcsC/BcsC/TPR_MFPF"/>
</dbReference>
<proteinExistence type="predicted"/>
<sequence length="964" mass="110203">MFRNFWRKSGDCSKAEVEHSPSQSSSVDYEMVLFALLDEVERRSEFSRGWIRGFLELRGVTREALAEWLRGFGERLQSGEEHQELGERLLRLGRLDEGELCRVAGLIGGRLERECPQAPKDEAEAWWNRGNECYRAGDFEGAISSYDKVLNTKPDLPEIWIIRGIAFDHLGRYEDAIASFDKVLDIKPDYHTAWLIRGDSLHNLGRDEEAVASFDKALDINPDYQTWYNRGISLHNLGRNEEAVASFDKALDIESDSHAAWHNRGISLDNLGRHEDAMASLDKALDIKSDLHEAWFNRGILLHNLDQYEDAMASLDKALDINPDYYAAWHSRGISLHDLGRYEEAITSFDKALDINPDYYAAWTSRGNSLNILDRYEEAITSLDKALDIKSDLYEAWFNRGISLDNLGRHEEAISNYDQGLTCVLKEANPEGWGNLQRGKGNIYFYQAQNSQNIRTSKIYYSQAVTVYNTARQTLESFPRFYLELIQNLITTYIGLGDSETADQWRIKGLEVFRQLLNAQSTPLQKRNLETKFSSFSRIAIDRLLAQGETIVALETAERYKNRCLTWILDEWKEQVISPSYAEILQLLDPQTAIVYWHFSDESLTTFILTPTSEDPIVLENPLPYDRAKKLQSWIKSWNTQYNDYRTKKANQADHSWRKALSTQLTKLKELLQIQTIESHLPNIQNLILLPHRDLHRFPLHALFSESLTVSYLPSIQIGLNLNSRSSDRTSFLLNVEDPDRGNSMPFAQLESVILKAMFAPNTFSIPPEKSDRATVESALKTHHGIFHFTGHANYNDRKPENSELALKNSDTLTAKEISSLDLKNYHLVILSACETALNGTQSIDTEYVGLTSAFLQAGVSHIISTLWTVEEASNAYLMIRFYQFWQAGQESAIALRSAQNWLRTCSNAALAQWLKDLLPKTESDPGAQEYLRSCIQSIECKIDETDPPYRDPYYWAAFTHTGL</sequence>
<feature type="repeat" description="TPR" evidence="3">
    <location>
        <begin position="360"/>
        <end position="393"/>
    </location>
</feature>
<dbReference type="InterPro" id="IPR011990">
    <property type="entry name" value="TPR-like_helical_dom_sf"/>
</dbReference>
<feature type="repeat" description="TPR" evidence="3">
    <location>
        <begin position="123"/>
        <end position="156"/>
    </location>
</feature>
<dbReference type="SUPFAM" id="SSF48439">
    <property type="entry name" value="Protein prenylyltransferase"/>
    <property type="match status" value="1"/>
</dbReference>
<dbReference type="AlphaFoldDB" id="A0A1Z4JHS1"/>
<evidence type="ECO:0000256" key="2">
    <source>
        <dbReference type="ARBA" id="ARBA00022803"/>
    </source>
</evidence>
<keyword evidence="2 3" id="KW-0802">TPR repeat</keyword>
<feature type="repeat" description="TPR" evidence="3">
    <location>
        <begin position="326"/>
        <end position="359"/>
    </location>
</feature>
<dbReference type="Gene3D" id="1.25.40.10">
    <property type="entry name" value="Tetratricopeptide repeat domain"/>
    <property type="match status" value="3"/>
</dbReference>
<keyword evidence="6" id="KW-1185">Reference proteome</keyword>
<dbReference type="Proteomes" id="UP000217895">
    <property type="component" value="Chromosome"/>
</dbReference>
<keyword evidence="5" id="KW-0808">Transferase</keyword>
<feature type="repeat" description="TPR" evidence="3">
    <location>
        <begin position="157"/>
        <end position="190"/>
    </location>
</feature>
<dbReference type="PANTHER" id="PTHR44943:SF8">
    <property type="entry name" value="TPR REPEAT-CONTAINING PROTEIN MJ0263"/>
    <property type="match status" value="1"/>
</dbReference>
<feature type="repeat" description="TPR" evidence="3">
    <location>
        <begin position="191"/>
        <end position="224"/>
    </location>
</feature>
<dbReference type="Pfam" id="PF13181">
    <property type="entry name" value="TPR_8"/>
    <property type="match status" value="2"/>
</dbReference>
<feature type="repeat" description="TPR" evidence="3">
    <location>
        <begin position="292"/>
        <end position="325"/>
    </location>
</feature>
<dbReference type="PROSITE" id="PS50293">
    <property type="entry name" value="TPR_REGION"/>
    <property type="match status" value="3"/>
</dbReference>
<reference evidence="5 6" key="1">
    <citation type="submission" date="2017-06" db="EMBL/GenBank/DDBJ databases">
        <title>Genome sequencing of cyanobaciteial culture collection at National Institute for Environmental Studies (NIES).</title>
        <authorList>
            <person name="Hirose Y."/>
            <person name="Shimura Y."/>
            <person name="Fujisawa T."/>
            <person name="Nakamura Y."/>
            <person name="Kawachi M."/>
        </authorList>
    </citation>
    <scope>NUCLEOTIDE SEQUENCE [LARGE SCALE GENOMIC DNA]</scope>
    <source>
        <strain evidence="5 6">NIES-2135</strain>
    </source>
</reference>
<dbReference type="SMART" id="SM00028">
    <property type="entry name" value="TPR"/>
    <property type="match status" value="9"/>
</dbReference>
<dbReference type="PROSITE" id="PS50005">
    <property type="entry name" value="TPR"/>
    <property type="match status" value="6"/>
</dbReference>